<dbReference type="RefSeq" id="XP_033430445.1">
    <property type="nucleotide sequence ID" value="XM_033568450.1"/>
</dbReference>
<dbReference type="GeneID" id="54326479"/>
<proteinExistence type="predicted"/>
<name>A0A5M9N0H1_9EURO</name>
<comment type="caution">
    <text evidence="2">The sequence shown here is derived from an EMBL/GenBank/DDBJ whole genome shotgun (WGS) entry which is preliminary data.</text>
</comment>
<gene>
    <name evidence="2" type="ORF">ATNIH1004_003777</name>
</gene>
<evidence type="ECO:0000313" key="2">
    <source>
        <dbReference type="EMBL" id="KAA8651084.1"/>
    </source>
</evidence>
<organism evidence="2 3">
    <name type="scientific">Aspergillus tanneri</name>
    <dbReference type="NCBI Taxonomy" id="1220188"/>
    <lineage>
        <taxon>Eukaryota</taxon>
        <taxon>Fungi</taxon>
        <taxon>Dikarya</taxon>
        <taxon>Ascomycota</taxon>
        <taxon>Pezizomycotina</taxon>
        <taxon>Eurotiomycetes</taxon>
        <taxon>Eurotiomycetidae</taxon>
        <taxon>Eurotiales</taxon>
        <taxon>Aspergillaceae</taxon>
        <taxon>Aspergillus</taxon>
        <taxon>Aspergillus subgen. Circumdati</taxon>
    </lineage>
</organism>
<accession>A0A5M9N0H1</accession>
<dbReference type="EMBL" id="QUQM01000001">
    <property type="protein sequence ID" value="KAA8651084.1"/>
    <property type="molecule type" value="Genomic_DNA"/>
</dbReference>
<reference evidence="2 3" key="1">
    <citation type="submission" date="2019-08" db="EMBL/GenBank/DDBJ databases">
        <title>The genome sequence of a newly discovered highly antifungal drug resistant Aspergillus species, Aspergillus tanneri NIH 1004.</title>
        <authorList>
            <person name="Mounaud S."/>
            <person name="Singh I."/>
            <person name="Joardar V."/>
            <person name="Pakala S."/>
            <person name="Pakala S."/>
            <person name="Venepally P."/>
            <person name="Chung J.K."/>
            <person name="Losada L."/>
            <person name="Nierman W.C."/>
        </authorList>
    </citation>
    <scope>NUCLEOTIDE SEQUENCE [LARGE SCALE GENOMIC DNA]</scope>
    <source>
        <strain evidence="2 3">NIH1004</strain>
    </source>
</reference>
<dbReference type="AlphaFoldDB" id="A0A5M9N0H1"/>
<sequence>MPEVIDLTTETEPFQSPHTLPHTQVEFKSHGKGPFDAIYLESSEPSAEVPGASSQSTLLYPSLPDPESASTDTLTDNNIVGALDETIIETGVREMGQVRRSCRPRRRPDYFTPE</sequence>
<protein>
    <submittedName>
        <fullName evidence="2">Uncharacterized protein</fullName>
    </submittedName>
</protein>
<evidence type="ECO:0000256" key="1">
    <source>
        <dbReference type="SAM" id="MobiDB-lite"/>
    </source>
</evidence>
<feature type="region of interest" description="Disordered" evidence="1">
    <location>
        <begin position="43"/>
        <end position="74"/>
    </location>
</feature>
<evidence type="ECO:0000313" key="3">
    <source>
        <dbReference type="Proteomes" id="UP000324241"/>
    </source>
</evidence>
<dbReference type="Proteomes" id="UP000324241">
    <property type="component" value="Unassembled WGS sequence"/>
</dbReference>